<dbReference type="Proteomes" id="UP000790787">
    <property type="component" value="Chromosome 9"/>
</dbReference>
<evidence type="ECO:0000313" key="1">
    <source>
        <dbReference type="Proteomes" id="UP000790787"/>
    </source>
</evidence>
<name>A0AC58RX83_TOBAC</name>
<sequence length="147" mass="17234">MEHYKLARKEAKLAVTTAKTAAFSRLFEELEGRGGNKRLYRLAKARERKAHDVDQVKGIKDEEGRVMLDEGLIRQRGQTYFNSLLNEERDMSIVLELETVIFTKERGDIRLRLELSQETVFTINYQRKSSDIQLSDQYKICQETILY</sequence>
<dbReference type="RefSeq" id="XP_075077290.1">
    <property type="nucleotide sequence ID" value="XM_075221189.1"/>
</dbReference>
<accession>A0AC58RX83</accession>
<organism evidence="1 2">
    <name type="scientific">Nicotiana tabacum</name>
    <name type="common">Common tobacco</name>
    <dbReference type="NCBI Taxonomy" id="4097"/>
    <lineage>
        <taxon>Eukaryota</taxon>
        <taxon>Viridiplantae</taxon>
        <taxon>Streptophyta</taxon>
        <taxon>Embryophyta</taxon>
        <taxon>Tracheophyta</taxon>
        <taxon>Spermatophyta</taxon>
        <taxon>Magnoliopsida</taxon>
        <taxon>eudicotyledons</taxon>
        <taxon>Gunneridae</taxon>
        <taxon>Pentapetalae</taxon>
        <taxon>asterids</taxon>
        <taxon>lamiids</taxon>
        <taxon>Solanales</taxon>
        <taxon>Solanaceae</taxon>
        <taxon>Nicotianoideae</taxon>
        <taxon>Nicotianeae</taxon>
        <taxon>Nicotiana</taxon>
    </lineage>
</organism>
<reference evidence="1" key="1">
    <citation type="journal article" date="2014" name="Nat. Commun.">
        <title>The tobacco genome sequence and its comparison with those of tomato and potato.</title>
        <authorList>
            <person name="Sierro N."/>
            <person name="Battey J.N."/>
            <person name="Ouadi S."/>
            <person name="Bakaher N."/>
            <person name="Bovet L."/>
            <person name="Willig A."/>
            <person name="Goepfert S."/>
            <person name="Peitsch M.C."/>
            <person name="Ivanov N.V."/>
        </authorList>
    </citation>
    <scope>NUCLEOTIDE SEQUENCE [LARGE SCALE GENOMIC DNA]</scope>
</reference>
<proteinExistence type="predicted"/>
<reference evidence="2" key="2">
    <citation type="submission" date="2025-08" db="UniProtKB">
        <authorList>
            <consortium name="RefSeq"/>
        </authorList>
    </citation>
    <scope>IDENTIFICATION</scope>
    <source>
        <tissue evidence="2">Leaf</tissue>
    </source>
</reference>
<gene>
    <name evidence="2" type="primary">LOC142164026</name>
</gene>
<protein>
    <submittedName>
        <fullName evidence="2">Uncharacterized protein LOC142164026</fullName>
    </submittedName>
</protein>
<keyword evidence="1" id="KW-1185">Reference proteome</keyword>
<evidence type="ECO:0000313" key="2">
    <source>
        <dbReference type="RefSeq" id="XP_075077290.1"/>
    </source>
</evidence>